<dbReference type="Ensembl" id="ENSMLET00000014232.1">
    <property type="protein sequence ID" value="ENSMLEP00000003067.1"/>
    <property type="gene ID" value="ENSMLEG00000012983.1"/>
</dbReference>
<reference evidence="2" key="1">
    <citation type="submission" date="2025-08" db="UniProtKB">
        <authorList>
            <consortium name="Ensembl"/>
        </authorList>
    </citation>
    <scope>IDENTIFICATION</scope>
</reference>
<accession>A0A2K5XIB9</accession>
<evidence type="ECO:0000313" key="2">
    <source>
        <dbReference type="Ensembl" id="ENSMLEP00000003067.1"/>
    </source>
</evidence>
<dbReference type="AlphaFoldDB" id="A0A2K5XIB9"/>
<evidence type="ECO:0000313" key="3">
    <source>
        <dbReference type="Proteomes" id="UP000233140"/>
    </source>
</evidence>
<reference evidence="2" key="2">
    <citation type="submission" date="2025-09" db="UniProtKB">
        <authorList>
            <consortium name="Ensembl"/>
        </authorList>
    </citation>
    <scope>IDENTIFICATION</scope>
</reference>
<sequence length="96" mass="10066">MLSISFLSALPFGGDLKVFVITVALWISHGTFSSYFLLKHILPFLGAPLDVLAETSPGVLPHSPAGVCHLERRVPHPASLSSPSGGVDDSPASWGS</sequence>
<proteinExistence type="predicted"/>
<keyword evidence="3" id="KW-1185">Reference proteome</keyword>
<protein>
    <submittedName>
        <fullName evidence="2">Uncharacterized protein</fullName>
    </submittedName>
</protein>
<dbReference type="Proteomes" id="UP000233140">
    <property type="component" value="Unassembled WGS sequence"/>
</dbReference>
<name>A0A2K5XIB9_MANLE</name>
<evidence type="ECO:0000256" key="1">
    <source>
        <dbReference type="SAM" id="MobiDB-lite"/>
    </source>
</evidence>
<organism evidence="2 3">
    <name type="scientific">Mandrillus leucophaeus</name>
    <name type="common">Drill</name>
    <name type="synonym">Papio leucophaeus</name>
    <dbReference type="NCBI Taxonomy" id="9568"/>
    <lineage>
        <taxon>Eukaryota</taxon>
        <taxon>Metazoa</taxon>
        <taxon>Chordata</taxon>
        <taxon>Craniata</taxon>
        <taxon>Vertebrata</taxon>
        <taxon>Euteleostomi</taxon>
        <taxon>Mammalia</taxon>
        <taxon>Eutheria</taxon>
        <taxon>Euarchontoglires</taxon>
        <taxon>Primates</taxon>
        <taxon>Haplorrhini</taxon>
        <taxon>Catarrhini</taxon>
        <taxon>Cercopithecidae</taxon>
        <taxon>Cercopithecinae</taxon>
        <taxon>Mandrillus</taxon>
    </lineage>
</organism>
<feature type="region of interest" description="Disordered" evidence="1">
    <location>
        <begin position="76"/>
        <end position="96"/>
    </location>
</feature>